<dbReference type="InterPro" id="IPR000111">
    <property type="entry name" value="Glyco_hydro_27/36_CS"/>
</dbReference>
<evidence type="ECO:0000256" key="3">
    <source>
        <dbReference type="ARBA" id="ARBA00012755"/>
    </source>
</evidence>
<keyword evidence="7 8" id="KW-0326">Glycosidase</keyword>
<dbReference type="Gene3D" id="2.60.40.1180">
    <property type="entry name" value="Golgi alpha-mannosidase II"/>
    <property type="match status" value="1"/>
</dbReference>
<comment type="caution">
    <text evidence="11">The sequence shown here is derived from an EMBL/GenBank/DDBJ whole genome shotgun (WGS) entry which is preliminary data.</text>
</comment>
<dbReference type="PANTHER" id="PTHR11452">
    <property type="entry name" value="ALPHA-GALACTOSIDASE/ALPHA-N-ACETYLGALACTOSAMINIDASE"/>
    <property type="match status" value="1"/>
</dbReference>
<comment type="subunit">
    <text evidence="8">Homodimer.</text>
</comment>
<dbReference type="InterPro" id="IPR017853">
    <property type="entry name" value="GH"/>
</dbReference>
<evidence type="ECO:0000256" key="7">
    <source>
        <dbReference type="ARBA" id="ARBA00023295"/>
    </source>
</evidence>
<gene>
    <name evidence="11" type="ORF">EDS130_LOCUS27011</name>
</gene>
<comment type="catalytic activity">
    <reaction evidence="1">
        <text>Hydrolysis of terminal, non-reducing alpha-D-galactose residues in alpha-D-galactosides, including galactose oligosaccharides, galactomannans and galactolipids.</text>
        <dbReference type="EC" id="3.2.1.22"/>
    </reaction>
</comment>
<accession>A0A814YR43</accession>
<dbReference type="EMBL" id="CAJNOJ010000167">
    <property type="protein sequence ID" value="CAF1232523.1"/>
    <property type="molecule type" value="Genomic_DNA"/>
</dbReference>
<feature type="chain" id="PRO_5032413822" description="Alpha-galactosidase" evidence="9">
    <location>
        <begin position="23"/>
        <end position="527"/>
    </location>
</feature>
<evidence type="ECO:0000256" key="9">
    <source>
        <dbReference type="SAM" id="SignalP"/>
    </source>
</evidence>
<dbReference type="AlphaFoldDB" id="A0A814YR43"/>
<dbReference type="InterPro" id="IPR002241">
    <property type="entry name" value="Glyco_hydro_27"/>
</dbReference>
<dbReference type="PANTHER" id="PTHR11452:SF75">
    <property type="entry name" value="ALPHA-GALACTOSIDASE MEL1"/>
    <property type="match status" value="1"/>
</dbReference>
<dbReference type="Pfam" id="PF17801">
    <property type="entry name" value="Melibiase_C"/>
    <property type="match status" value="1"/>
</dbReference>
<comment type="similarity">
    <text evidence="2 8">Belongs to the glycosyl hydrolase 27 family.</text>
</comment>
<dbReference type="CDD" id="cd14792">
    <property type="entry name" value="GH27"/>
    <property type="match status" value="1"/>
</dbReference>
<evidence type="ECO:0000313" key="11">
    <source>
        <dbReference type="EMBL" id="CAF1232523.1"/>
    </source>
</evidence>
<dbReference type="SUPFAM" id="SSF51011">
    <property type="entry name" value="Glycosyl hydrolase domain"/>
    <property type="match status" value="1"/>
</dbReference>
<dbReference type="Pfam" id="PF16499">
    <property type="entry name" value="Melibiase_2"/>
    <property type="match status" value="1"/>
</dbReference>
<feature type="domain" description="Alpha galactosidase C-terminal" evidence="10">
    <location>
        <begin position="446"/>
        <end position="523"/>
    </location>
</feature>
<dbReference type="PROSITE" id="PS00512">
    <property type="entry name" value="ALPHA_GALACTOSIDASE"/>
    <property type="match status" value="1"/>
</dbReference>
<dbReference type="SUPFAM" id="SSF50370">
    <property type="entry name" value="Ricin B-like lectins"/>
    <property type="match status" value="1"/>
</dbReference>
<dbReference type="Gene3D" id="2.80.10.50">
    <property type="match status" value="1"/>
</dbReference>
<keyword evidence="5 8" id="KW-0378">Hydrolase</keyword>
<proteinExistence type="inferred from homology"/>
<dbReference type="FunFam" id="2.60.40.1180:FF:000008">
    <property type="entry name" value="Alpha-galactosidase"/>
    <property type="match status" value="1"/>
</dbReference>
<evidence type="ECO:0000313" key="12">
    <source>
        <dbReference type="Proteomes" id="UP000663852"/>
    </source>
</evidence>
<evidence type="ECO:0000256" key="1">
    <source>
        <dbReference type="ARBA" id="ARBA00001255"/>
    </source>
</evidence>
<keyword evidence="6 8" id="KW-1015">Disulfide bond</keyword>
<dbReference type="Gene3D" id="3.20.20.70">
    <property type="entry name" value="Aldolase class I"/>
    <property type="match status" value="1"/>
</dbReference>
<dbReference type="FunFam" id="3.20.20.70:FF:000093">
    <property type="entry name" value="Alpha-galactosidase"/>
    <property type="match status" value="1"/>
</dbReference>
<dbReference type="PROSITE" id="PS50231">
    <property type="entry name" value="RICIN_B_LECTIN"/>
    <property type="match status" value="1"/>
</dbReference>
<evidence type="ECO:0000256" key="6">
    <source>
        <dbReference type="ARBA" id="ARBA00023157"/>
    </source>
</evidence>
<dbReference type="GO" id="GO:0004557">
    <property type="term" value="F:alpha-galactosidase activity"/>
    <property type="evidence" value="ECO:0007669"/>
    <property type="project" value="UniProtKB-EC"/>
</dbReference>
<dbReference type="GO" id="GO:0005975">
    <property type="term" value="P:carbohydrate metabolic process"/>
    <property type="evidence" value="ECO:0007669"/>
    <property type="project" value="InterPro"/>
</dbReference>
<sequence>MAMTMVAAVFLFLLLLFKSSFQLNNGLGRTPQMGWNSWNHFPCNIKETIFREVTDSIVVTGLAAVGYEYVNLDDCWQISRDAQGTIQADPQAFPSGIPALADYVHSKKLKFGLYSDAGFATCDSRPGSLHYEVKDANTYASWNVDYLKYDNCNSDGTMPIERYPAMRDALNATGRPIFYSLCEWGIDEPALWAANVGNSWRTTEDIQNNWLSMLNNIDINNEYADKAGPGGWNDPDMLQVGNGGMTDEEYMTHFGLWSISKAPLLIGCDVRNMSSATLSTLSNPEVIAVNQDPLGVQGRKVAFLSSRLPNTTTNVVNTDCSVNIDPKRRQWIYNHEDGSIRSLFNGQCLSIENCNTGPGANIIVSDCRINDAQAPCQGRNQQWILSQYVENLVSQLNTLCLSLFNHVGPHLVTDRCDIQVDQAWIFHLSDGTVRNKYDGKCLTAEAELEVWAGPLVDGSQAVLLLNRGNIGSEPITVKWSYINFPADKSALVRDLVNRKDLGTFTGSYTSPNITRHEIMMLKVTPTA</sequence>
<dbReference type="InterPro" id="IPR013780">
    <property type="entry name" value="Glyco_hydro_b"/>
</dbReference>
<evidence type="ECO:0000256" key="8">
    <source>
        <dbReference type="RuleBase" id="RU361168"/>
    </source>
</evidence>
<dbReference type="Proteomes" id="UP000663852">
    <property type="component" value="Unassembled WGS sequence"/>
</dbReference>
<dbReference type="SUPFAM" id="SSF51445">
    <property type="entry name" value="(Trans)glycosidases"/>
    <property type="match status" value="1"/>
</dbReference>
<dbReference type="InterPro" id="IPR041233">
    <property type="entry name" value="Melibiase_C"/>
</dbReference>
<dbReference type="InterPro" id="IPR035992">
    <property type="entry name" value="Ricin_B-like_lectins"/>
</dbReference>
<name>A0A814YR43_ADIRI</name>
<dbReference type="InterPro" id="IPR013785">
    <property type="entry name" value="Aldolase_TIM"/>
</dbReference>
<protein>
    <recommendedName>
        <fullName evidence="3 8">Alpha-galactosidase</fullName>
        <ecNumber evidence="8">3.2.1.-</ecNumber>
    </recommendedName>
</protein>
<organism evidence="11 12">
    <name type="scientific">Adineta ricciae</name>
    <name type="common">Rotifer</name>
    <dbReference type="NCBI Taxonomy" id="249248"/>
    <lineage>
        <taxon>Eukaryota</taxon>
        <taxon>Metazoa</taxon>
        <taxon>Spiralia</taxon>
        <taxon>Gnathifera</taxon>
        <taxon>Rotifera</taxon>
        <taxon>Eurotatoria</taxon>
        <taxon>Bdelloidea</taxon>
        <taxon>Adinetida</taxon>
        <taxon>Adinetidae</taxon>
        <taxon>Adineta</taxon>
    </lineage>
</organism>
<dbReference type="EC" id="3.2.1.-" evidence="8"/>
<evidence type="ECO:0000256" key="2">
    <source>
        <dbReference type="ARBA" id="ARBA00009743"/>
    </source>
</evidence>
<reference evidence="11" key="1">
    <citation type="submission" date="2021-02" db="EMBL/GenBank/DDBJ databases">
        <authorList>
            <person name="Nowell W R."/>
        </authorList>
    </citation>
    <scope>NUCLEOTIDE SEQUENCE</scope>
</reference>
<dbReference type="CDD" id="cd00161">
    <property type="entry name" value="beta-trefoil_Ricin-like"/>
    <property type="match status" value="1"/>
</dbReference>
<evidence type="ECO:0000256" key="4">
    <source>
        <dbReference type="ARBA" id="ARBA00022729"/>
    </source>
</evidence>
<feature type="signal peptide" evidence="9">
    <location>
        <begin position="1"/>
        <end position="22"/>
    </location>
</feature>
<keyword evidence="4 9" id="KW-0732">Signal</keyword>
<evidence type="ECO:0000256" key="5">
    <source>
        <dbReference type="ARBA" id="ARBA00022801"/>
    </source>
</evidence>
<evidence type="ECO:0000259" key="10">
    <source>
        <dbReference type="Pfam" id="PF17801"/>
    </source>
</evidence>
<dbReference type="PRINTS" id="PR00740">
    <property type="entry name" value="GLHYDRLASE27"/>
</dbReference>
<dbReference type="OrthoDB" id="5795902at2759"/>